<feature type="domain" description="UBP-type" evidence="3">
    <location>
        <begin position="33"/>
        <end position="134"/>
    </location>
</feature>
<dbReference type="SMART" id="SM00290">
    <property type="entry name" value="ZnF_UBP"/>
    <property type="match status" value="1"/>
</dbReference>
<dbReference type="Gene3D" id="3.30.40.10">
    <property type="entry name" value="Zinc/RING finger domain, C3HC4 (zinc finger)"/>
    <property type="match status" value="1"/>
</dbReference>
<dbReference type="GO" id="GO:0008270">
    <property type="term" value="F:zinc ion binding"/>
    <property type="evidence" value="ECO:0007669"/>
    <property type="project" value="UniProtKB-KW"/>
</dbReference>
<dbReference type="EMBL" id="AUSU01001415">
    <property type="protein sequence ID" value="EPS71078.1"/>
    <property type="molecule type" value="Genomic_DNA"/>
</dbReference>
<evidence type="ECO:0000313" key="5">
    <source>
        <dbReference type="Proteomes" id="UP000015453"/>
    </source>
</evidence>
<keyword evidence="5" id="KW-1185">Reference proteome</keyword>
<organism evidence="4 5">
    <name type="scientific">Genlisea aurea</name>
    <dbReference type="NCBI Taxonomy" id="192259"/>
    <lineage>
        <taxon>Eukaryota</taxon>
        <taxon>Viridiplantae</taxon>
        <taxon>Streptophyta</taxon>
        <taxon>Embryophyta</taxon>
        <taxon>Tracheophyta</taxon>
        <taxon>Spermatophyta</taxon>
        <taxon>Magnoliopsida</taxon>
        <taxon>eudicotyledons</taxon>
        <taxon>Gunneridae</taxon>
        <taxon>Pentapetalae</taxon>
        <taxon>asterids</taxon>
        <taxon>lamiids</taxon>
        <taxon>Lamiales</taxon>
        <taxon>Lentibulariaceae</taxon>
        <taxon>Genlisea</taxon>
    </lineage>
</organism>
<proteinExistence type="predicted"/>
<keyword evidence="1" id="KW-0863">Zinc-finger</keyword>
<dbReference type="PROSITE" id="PS50271">
    <property type="entry name" value="ZF_UBP"/>
    <property type="match status" value="1"/>
</dbReference>
<protein>
    <recommendedName>
        <fullName evidence="3">UBP-type domain-containing protein</fullName>
    </recommendedName>
</protein>
<evidence type="ECO:0000313" key="4">
    <source>
        <dbReference type="EMBL" id="EPS71078.1"/>
    </source>
</evidence>
<gene>
    <name evidence="4" type="ORF">M569_03681</name>
</gene>
<dbReference type="OrthoDB" id="424012at2759"/>
<accession>S8E5K7</accession>
<dbReference type="PANTHER" id="PTHR47665">
    <property type="entry name" value="HISTONE DEACETYLASE-LIKE PROTEIN"/>
    <property type="match status" value="1"/>
</dbReference>
<dbReference type="AlphaFoldDB" id="S8E5K7"/>
<dbReference type="SUPFAM" id="SSF57850">
    <property type="entry name" value="RING/U-box"/>
    <property type="match status" value="1"/>
</dbReference>
<dbReference type="InterPro" id="IPR001607">
    <property type="entry name" value="Znf_UBP"/>
</dbReference>
<keyword evidence="1" id="KW-0862">Zinc</keyword>
<evidence type="ECO:0000256" key="2">
    <source>
        <dbReference type="SAM" id="MobiDB-lite"/>
    </source>
</evidence>
<comment type="caution">
    <text evidence="4">The sequence shown here is derived from an EMBL/GenBank/DDBJ whole genome shotgun (WGS) entry which is preliminary data.</text>
</comment>
<feature type="region of interest" description="Disordered" evidence="2">
    <location>
        <begin position="1"/>
        <end position="21"/>
    </location>
</feature>
<evidence type="ECO:0000256" key="1">
    <source>
        <dbReference type="PROSITE-ProRule" id="PRU00502"/>
    </source>
</evidence>
<dbReference type="InterPro" id="IPR013083">
    <property type="entry name" value="Znf_RING/FYVE/PHD"/>
</dbReference>
<evidence type="ECO:0000259" key="3">
    <source>
        <dbReference type="PROSITE" id="PS50271"/>
    </source>
</evidence>
<reference evidence="4 5" key="1">
    <citation type="journal article" date="2013" name="BMC Genomics">
        <title>The miniature genome of a carnivorous plant Genlisea aurea contains a low number of genes and short non-coding sequences.</title>
        <authorList>
            <person name="Leushkin E.V."/>
            <person name="Sutormin R.A."/>
            <person name="Nabieva E.R."/>
            <person name="Penin A.A."/>
            <person name="Kondrashov A.S."/>
            <person name="Logacheva M.D."/>
        </authorList>
    </citation>
    <scope>NUCLEOTIDE SEQUENCE [LARGE SCALE GENOMIC DNA]</scope>
</reference>
<name>S8E5K7_9LAMI</name>
<feature type="non-terminal residue" evidence="4">
    <location>
        <position position="1"/>
    </location>
</feature>
<feature type="non-terminal residue" evidence="4">
    <location>
        <position position="140"/>
    </location>
</feature>
<dbReference type="PANTHER" id="PTHR47665:SF1">
    <property type="entry name" value="HISTONE DEACETYLASE-LIKE PROTEIN"/>
    <property type="match status" value="1"/>
</dbReference>
<keyword evidence="1" id="KW-0479">Metal-binding</keyword>
<dbReference type="Proteomes" id="UP000015453">
    <property type="component" value="Unassembled WGS sequence"/>
</dbReference>
<dbReference type="Pfam" id="PF02148">
    <property type="entry name" value="zf-UBP"/>
    <property type="match status" value="1"/>
</dbReference>
<sequence>SASSSVIATAEEKDEETWSFPDGSESGWVEARTYCDHLSTLSSDLIHIPPPDTPCARCEDPRENWLCLSCNRVFCSRFVNKHMLEHHQLHRPHTIALSYRDLSVWCFTCEAYLDARVIPSLRPAYETVHVMKFGTAPPFR</sequence>